<dbReference type="Gene3D" id="3.40.190.10">
    <property type="entry name" value="Periplasmic binding protein-like II"/>
    <property type="match status" value="2"/>
</dbReference>
<dbReference type="Pfam" id="PF03466">
    <property type="entry name" value="LysR_substrate"/>
    <property type="match status" value="1"/>
</dbReference>
<evidence type="ECO:0000313" key="7">
    <source>
        <dbReference type="Proteomes" id="UP001252243"/>
    </source>
</evidence>
<dbReference type="SUPFAM" id="SSF53850">
    <property type="entry name" value="Periplasmic binding protein-like II"/>
    <property type="match status" value="1"/>
</dbReference>
<dbReference type="SUPFAM" id="SSF46785">
    <property type="entry name" value="Winged helix' DNA-binding domain"/>
    <property type="match status" value="1"/>
</dbReference>
<feature type="domain" description="HTH lysR-type" evidence="5">
    <location>
        <begin position="1"/>
        <end position="58"/>
    </location>
</feature>
<dbReference type="PRINTS" id="PR00039">
    <property type="entry name" value="HTHLYSR"/>
</dbReference>
<dbReference type="InterPro" id="IPR036390">
    <property type="entry name" value="WH_DNA-bd_sf"/>
</dbReference>
<dbReference type="RefSeq" id="WP_310056363.1">
    <property type="nucleotide sequence ID" value="NZ_JAVDVQ010000007.1"/>
</dbReference>
<evidence type="ECO:0000256" key="1">
    <source>
        <dbReference type="ARBA" id="ARBA00009437"/>
    </source>
</evidence>
<evidence type="ECO:0000259" key="5">
    <source>
        <dbReference type="PROSITE" id="PS50931"/>
    </source>
</evidence>
<keyword evidence="7" id="KW-1185">Reference proteome</keyword>
<dbReference type="EMBL" id="JAVDVQ010000007">
    <property type="protein sequence ID" value="MDR7082702.1"/>
    <property type="molecule type" value="Genomic_DNA"/>
</dbReference>
<dbReference type="CDD" id="cd08414">
    <property type="entry name" value="PBP2_LTTR_aromatics_like"/>
    <property type="match status" value="1"/>
</dbReference>
<dbReference type="Proteomes" id="UP001252243">
    <property type="component" value="Unassembled WGS sequence"/>
</dbReference>
<dbReference type="PANTHER" id="PTHR30346">
    <property type="entry name" value="TRANSCRIPTIONAL DUAL REGULATOR HCAR-RELATED"/>
    <property type="match status" value="1"/>
</dbReference>
<accession>A0ABU1UBX0</accession>
<evidence type="ECO:0000313" key="6">
    <source>
        <dbReference type="EMBL" id="MDR7082702.1"/>
    </source>
</evidence>
<comment type="caution">
    <text evidence="6">The sequence shown here is derived from an EMBL/GenBank/DDBJ whole genome shotgun (WGS) entry which is preliminary data.</text>
</comment>
<evidence type="ECO:0000256" key="2">
    <source>
        <dbReference type="ARBA" id="ARBA00023015"/>
    </source>
</evidence>
<sequence length="298" mass="32616">MEIQQIRAFLAVAEELHFGRAAEKLHMAQPPVSRSIQQLERELGTRLFDRSTRSVKLTGAGEAFIGPATEIIDATRRASIAVHAADKGEVGRVRVAYAGASTHTLVGRLAREVRRDHPGIQIELFSQNFAQPAMDRVLSGDVDIALGRWDYIAAGIETRLLVAEDLVVAVPASHRLADAGEVRMADFQGDTFVSLPPHAGAVLNDRLRRLTHAAGFELEIVQIVPDSWTALSLVAAEVGCTLTLSSVAEAVTDPHVRFVKLLDETIPVELRMAWRRDHTSPALRAVLELAERILPRAE</sequence>
<proteinExistence type="inferred from homology"/>
<dbReference type="GO" id="GO:0003677">
    <property type="term" value="F:DNA binding"/>
    <property type="evidence" value="ECO:0007669"/>
    <property type="project" value="UniProtKB-KW"/>
</dbReference>
<dbReference type="InterPro" id="IPR000847">
    <property type="entry name" value="LysR_HTH_N"/>
</dbReference>
<dbReference type="PANTHER" id="PTHR30346:SF0">
    <property type="entry name" value="HCA OPERON TRANSCRIPTIONAL ACTIVATOR HCAR"/>
    <property type="match status" value="1"/>
</dbReference>
<gene>
    <name evidence="6" type="ORF">J2X01_001992</name>
</gene>
<keyword evidence="2" id="KW-0805">Transcription regulation</keyword>
<keyword evidence="4" id="KW-0804">Transcription</keyword>
<organism evidence="6 7">
    <name type="scientific">Arthrobacter ginsengisoli</name>
    <dbReference type="NCBI Taxonomy" id="1356565"/>
    <lineage>
        <taxon>Bacteria</taxon>
        <taxon>Bacillati</taxon>
        <taxon>Actinomycetota</taxon>
        <taxon>Actinomycetes</taxon>
        <taxon>Micrococcales</taxon>
        <taxon>Micrococcaceae</taxon>
        <taxon>Arthrobacter</taxon>
    </lineage>
</organism>
<dbReference type="Gene3D" id="1.10.10.10">
    <property type="entry name" value="Winged helix-like DNA-binding domain superfamily/Winged helix DNA-binding domain"/>
    <property type="match status" value="1"/>
</dbReference>
<dbReference type="PROSITE" id="PS50931">
    <property type="entry name" value="HTH_LYSR"/>
    <property type="match status" value="1"/>
</dbReference>
<dbReference type="InterPro" id="IPR005119">
    <property type="entry name" value="LysR_subst-bd"/>
</dbReference>
<name>A0ABU1UBX0_9MICC</name>
<evidence type="ECO:0000256" key="4">
    <source>
        <dbReference type="ARBA" id="ARBA00023163"/>
    </source>
</evidence>
<dbReference type="Pfam" id="PF00126">
    <property type="entry name" value="HTH_1"/>
    <property type="match status" value="1"/>
</dbReference>
<reference evidence="6 7" key="1">
    <citation type="submission" date="2023-07" db="EMBL/GenBank/DDBJ databases">
        <title>Sorghum-associated microbial communities from plants grown in Nebraska, USA.</title>
        <authorList>
            <person name="Schachtman D."/>
        </authorList>
    </citation>
    <scope>NUCLEOTIDE SEQUENCE [LARGE SCALE GENOMIC DNA]</scope>
    <source>
        <strain evidence="6 7">BE167</strain>
    </source>
</reference>
<protein>
    <submittedName>
        <fullName evidence="6">DNA-binding transcriptional LysR family regulator</fullName>
    </submittedName>
</protein>
<keyword evidence="3 6" id="KW-0238">DNA-binding</keyword>
<comment type="similarity">
    <text evidence="1">Belongs to the LysR transcriptional regulatory family.</text>
</comment>
<evidence type="ECO:0000256" key="3">
    <source>
        <dbReference type="ARBA" id="ARBA00023125"/>
    </source>
</evidence>
<dbReference type="InterPro" id="IPR036388">
    <property type="entry name" value="WH-like_DNA-bd_sf"/>
</dbReference>